<proteinExistence type="predicted"/>
<dbReference type="STRING" id="1157962.A0A250XJH3"/>
<dbReference type="InterPro" id="IPR050904">
    <property type="entry name" value="Adhesion/Biosynth-related"/>
</dbReference>
<feature type="domain" description="FAS1" evidence="1">
    <location>
        <begin position="59"/>
        <end position="199"/>
    </location>
</feature>
<gene>
    <name evidence="2" type="ORF">CEUSTIGMA_g10650.t1</name>
</gene>
<evidence type="ECO:0000259" key="1">
    <source>
        <dbReference type="PROSITE" id="PS50213"/>
    </source>
</evidence>
<dbReference type="PANTHER" id="PTHR10900">
    <property type="entry name" value="PERIOSTIN-RELATED"/>
    <property type="match status" value="1"/>
</dbReference>
<dbReference type="SUPFAM" id="SSF82153">
    <property type="entry name" value="FAS1 domain"/>
    <property type="match status" value="2"/>
</dbReference>
<evidence type="ECO:0000313" key="2">
    <source>
        <dbReference type="EMBL" id="GAX83224.1"/>
    </source>
</evidence>
<dbReference type="PANTHER" id="PTHR10900:SF77">
    <property type="entry name" value="FI19380P1"/>
    <property type="match status" value="1"/>
</dbReference>
<reference evidence="2 3" key="1">
    <citation type="submission" date="2017-08" db="EMBL/GenBank/DDBJ databases">
        <title>Acidophilic green algal genome provides insights into adaptation to an acidic environment.</title>
        <authorList>
            <person name="Hirooka S."/>
            <person name="Hirose Y."/>
            <person name="Kanesaki Y."/>
            <person name="Higuchi S."/>
            <person name="Fujiwara T."/>
            <person name="Onuma R."/>
            <person name="Era A."/>
            <person name="Ohbayashi R."/>
            <person name="Uzuka A."/>
            <person name="Nozaki H."/>
            <person name="Yoshikawa H."/>
            <person name="Miyagishima S.Y."/>
        </authorList>
    </citation>
    <scope>NUCLEOTIDE SEQUENCE [LARGE SCALE GENOMIC DNA]</scope>
    <source>
        <strain evidence="2 3">NIES-2499</strain>
    </source>
</reference>
<dbReference type="InterPro" id="IPR036378">
    <property type="entry name" value="FAS1_dom_sf"/>
</dbReference>
<dbReference type="Gene3D" id="2.30.180.10">
    <property type="entry name" value="FAS1 domain"/>
    <property type="match status" value="2"/>
</dbReference>
<dbReference type="OrthoDB" id="540756at2759"/>
<name>A0A250XJH3_9CHLO</name>
<sequence length="373" mass="40763">MPGAPIRREIFTCSRFSMTKSITVLSALATLALISHASEGRVLNSEVTYVGSSETNDAPLSIWQLITSDSNYTVLEELVKAAKLVNFLNDTSSSLTMIMPVNSAWSGFMEEINSNLDQLLVSNETLQQLLLYHVHEGFLPSQDLTPGTIIPMYNLQNISVFTLWDGSTCLRDVAGRTIEFLDWGVEAEDSIGYAVGRVMFPVRPSTIGEALLYDTEFSLMRAALVASGNVLLLNSTIANVTLFVPTNSAFNQSLTAVNLTFEGLLKNTSLLNNMVAAHILTRAVNWYSLDILTYHYFSTLNSCAKFFTQQDSVTGETVLVGQGSIQGMSARIIEADLYGGSVALIHVINSVLLPLHKWGTCSSPTWRPTSPPT</sequence>
<evidence type="ECO:0000313" key="3">
    <source>
        <dbReference type="Proteomes" id="UP000232323"/>
    </source>
</evidence>
<keyword evidence="3" id="KW-1185">Reference proteome</keyword>
<protein>
    <recommendedName>
        <fullName evidence="1">FAS1 domain-containing protein</fullName>
    </recommendedName>
</protein>
<dbReference type="AlphaFoldDB" id="A0A250XJH3"/>
<accession>A0A250XJH3</accession>
<dbReference type="SMART" id="SM00554">
    <property type="entry name" value="FAS1"/>
    <property type="match status" value="2"/>
</dbReference>
<feature type="domain" description="FAS1" evidence="1">
    <location>
        <begin position="204"/>
        <end position="352"/>
    </location>
</feature>
<dbReference type="InterPro" id="IPR000782">
    <property type="entry name" value="FAS1_domain"/>
</dbReference>
<comment type="caution">
    <text evidence="2">The sequence shown here is derived from an EMBL/GenBank/DDBJ whole genome shotgun (WGS) entry which is preliminary data.</text>
</comment>
<dbReference type="EMBL" id="BEGY01000094">
    <property type="protein sequence ID" value="GAX83224.1"/>
    <property type="molecule type" value="Genomic_DNA"/>
</dbReference>
<dbReference type="PROSITE" id="PS50213">
    <property type="entry name" value="FAS1"/>
    <property type="match status" value="2"/>
</dbReference>
<dbReference type="Proteomes" id="UP000232323">
    <property type="component" value="Unassembled WGS sequence"/>
</dbReference>
<organism evidence="2 3">
    <name type="scientific">Chlamydomonas eustigma</name>
    <dbReference type="NCBI Taxonomy" id="1157962"/>
    <lineage>
        <taxon>Eukaryota</taxon>
        <taxon>Viridiplantae</taxon>
        <taxon>Chlorophyta</taxon>
        <taxon>core chlorophytes</taxon>
        <taxon>Chlorophyceae</taxon>
        <taxon>CS clade</taxon>
        <taxon>Chlamydomonadales</taxon>
        <taxon>Chlamydomonadaceae</taxon>
        <taxon>Chlamydomonas</taxon>
    </lineage>
</organism>
<dbReference type="Pfam" id="PF02469">
    <property type="entry name" value="Fasciclin"/>
    <property type="match status" value="2"/>
</dbReference>
<dbReference type="GO" id="GO:0005615">
    <property type="term" value="C:extracellular space"/>
    <property type="evidence" value="ECO:0007669"/>
    <property type="project" value="TreeGrafter"/>
</dbReference>